<keyword evidence="5" id="KW-0997">Cell inner membrane</keyword>
<dbReference type="Gene3D" id="1.20.81.30">
    <property type="entry name" value="Type II secretion system (T2SS), domain F"/>
    <property type="match status" value="2"/>
</dbReference>
<dbReference type="AlphaFoldDB" id="A0A0G1UY68"/>
<evidence type="ECO:0000259" key="11">
    <source>
        <dbReference type="Pfam" id="PF00482"/>
    </source>
</evidence>
<dbReference type="InterPro" id="IPR018076">
    <property type="entry name" value="T2SS_GspF_dom"/>
</dbReference>
<dbReference type="EMBL" id="LCPO01000008">
    <property type="protein sequence ID" value="KKU99016.1"/>
    <property type="molecule type" value="Genomic_DNA"/>
</dbReference>
<evidence type="ECO:0000256" key="8">
    <source>
        <dbReference type="ARBA" id="ARBA00023136"/>
    </source>
</evidence>
<evidence type="ECO:0000313" key="13">
    <source>
        <dbReference type="Proteomes" id="UP000034600"/>
    </source>
</evidence>
<feature type="transmembrane region" description="Helical" evidence="10">
    <location>
        <begin position="123"/>
        <end position="146"/>
    </location>
</feature>
<evidence type="ECO:0000256" key="1">
    <source>
        <dbReference type="ARBA" id="ARBA00004429"/>
    </source>
</evidence>
<evidence type="ECO:0000256" key="10">
    <source>
        <dbReference type="SAM" id="Phobius"/>
    </source>
</evidence>
<sequence length="358" mass="40122">MNSKKPLFFLRIFQSVPLQERINFARHLSITIKSGLPILEALRLIKTQASSKMLGKIIESIIKDIENGQFLAQALQKYNHIFGDLFINLVKVGETSGNLSETLLHLSAELKKQRAVNQRIHGALIYPAVILVVTVAITLFLTLFIFPKILPIFLGLGIQLPFTTRLVIQFLTFLSRYGLVGFGGVIVFVVAVRLVLSVEKIHFVFDRALLSVPFISKILTNLTMTSFTRSLSVLLKSGMDIVEALKVAKGTFHNKYYRGEVEKIVNSVKKGESIARYLATRPRLFPPMLTGMIQVGESTGNLEQNLLYLSEYYESEVDEIVKNLTSILEPVLLLFMGLVVGFIALSIITPIYKITQGY</sequence>
<dbReference type="InterPro" id="IPR003004">
    <property type="entry name" value="GspF/PilC"/>
</dbReference>
<dbReference type="InterPro" id="IPR042094">
    <property type="entry name" value="T2SS_GspF_sf"/>
</dbReference>
<dbReference type="Pfam" id="PF00482">
    <property type="entry name" value="T2SSF"/>
    <property type="match status" value="2"/>
</dbReference>
<feature type="transmembrane region" description="Helical" evidence="10">
    <location>
        <begin position="331"/>
        <end position="352"/>
    </location>
</feature>
<dbReference type="PRINTS" id="PR00812">
    <property type="entry name" value="BCTERIALGSPF"/>
</dbReference>
<evidence type="ECO:0000256" key="5">
    <source>
        <dbReference type="ARBA" id="ARBA00022519"/>
    </source>
</evidence>
<comment type="caution">
    <text evidence="12">The sequence shown here is derived from an EMBL/GenBank/DDBJ whole genome shotgun (WGS) entry which is preliminary data.</text>
</comment>
<proteinExistence type="inferred from homology"/>
<evidence type="ECO:0000256" key="6">
    <source>
        <dbReference type="ARBA" id="ARBA00022692"/>
    </source>
</evidence>
<reference evidence="12 13" key="1">
    <citation type="journal article" date="2015" name="Nature">
        <title>rRNA introns, odd ribosomes, and small enigmatic genomes across a large radiation of phyla.</title>
        <authorList>
            <person name="Brown C.T."/>
            <person name="Hug L.A."/>
            <person name="Thomas B.C."/>
            <person name="Sharon I."/>
            <person name="Castelle C.J."/>
            <person name="Singh A."/>
            <person name="Wilkins M.J."/>
            <person name="Williams K.H."/>
            <person name="Banfield J.F."/>
        </authorList>
    </citation>
    <scope>NUCLEOTIDE SEQUENCE [LARGE SCALE GENOMIC DNA]</scope>
</reference>
<evidence type="ECO:0000256" key="9">
    <source>
        <dbReference type="RuleBase" id="RU003923"/>
    </source>
</evidence>
<evidence type="ECO:0000256" key="7">
    <source>
        <dbReference type="ARBA" id="ARBA00022989"/>
    </source>
</evidence>
<dbReference type="PANTHER" id="PTHR30012:SF0">
    <property type="entry name" value="TYPE II SECRETION SYSTEM PROTEIN F-RELATED"/>
    <property type="match status" value="1"/>
</dbReference>
<keyword evidence="3 9" id="KW-0813">Transport</keyword>
<comment type="subcellular location">
    <subcellularLocation>
        <location evidence="1">Cell inner membrane</location>
        <topology evidence="1">Multi-pass membrane protein</topology>
    </subcellularLocation>
    <subcellularLocation>
        <location evidence="9">Cell membrane</location>
        <topology evidence="9">Multi-pass membrane protein</topology>
    </subcellularLocation>
</comment>
<evidence type="ECO:0000256" key="3">
    <source>
        <dbReference type="ARBA" id="ARBA00022448"/>
    </source>
</evidence>
<accession>A0A0G1UY68</accession>
<dbReference type="PANTHER" id="PTHR30012">
    <property type="entry name" value="GENERAL SECRETION PATHWAY PROTEIN"/>
    <property type="match status" value="1"/>
</dbReference>
<evidence type="ECO:0000256" key="4">
    <source>
        <dbReference type="ARBA" id="ARBA00022475"/>
    </source>
</evidence>
<keyword evidence="6 9" id="KW-0812">Transmembrane</keyword>
<protein>
    <submittedName>
        <fullName evidence="12">Type II secretion protein F</fullName>
    </submittedName>
</protein>
<feature type="domain" description="Type II secretion system protein GspF" evidence="11">
    <location>
        <begin position="227"/>
        <end position="350"/>
    </location>
</feature>
<feature type="transmembrane region" description="Helical" evidence="10">
    <location>
        <begin position="166"/>
        <end position="196"/>
    </location>
</feature>
<keyword evidence="8 10" id="KW-0472">Membrane</keyword>
<dbReference type="GO" id="GO:0005886">
    <property type="term" value="C:plasma membrane"/>
    <property type="evidence" value="ECO:0007669"/>
    <property type="project" value="UniProtKB-SubCell"/>
</dbReference>
<feature type="domain" description="Type II secretion system protein GspF" evidence="11">
    <location>
        <begin position="24"/>
        <end position="147"/>
    </location>
</feature>
<dbReference type="GO" id="GO:0009306">
    <property type="term" value="P:protein secretion"/>
    <property type="evidence" value="ECO:0007669"/>
    <property type="project" value="InterPro"/>
</dbReference>
<dbReference type="Proteomes" id="UP000034600">
    <property type="component" value="Unassembled WGS sequence"/>
</dbReference>
<gene>
    <name evidence="12" type="ORF">UY32_C0008G0007</name>
</gene>
<comment type="similarity">
    <text evidence="2 9">Belongs to the GSP F family.</text>
</comment>
<dbReference type="PROSITE" id="PS00874">
    <property type="entry name" value="T2SP_F"/>
    <property type="match status" value="1"/>
</dbReference>
<organism evidence="12 13">
    <name type="scientific">Candidatus Jorgensenbacteria bacterium GW2011_GWC1_48_8</name>
    <dbReference type="NCBI Taxonomy" id="1618666"/>
    <lineage>
        <taxon>Bacteria</taxon>
        <taxon>Candidatus Joergenseniibacteriota</taxon>
    </lineage>
</organism>
<evidence type="ECO:0000313" key="12">
    <source>
        <dbReference type="EMBL" id="KKU99016.1"/>
    </source>
</evidence>
<dbReference type="InterPro" id="IPR001992">
    <property type="entry name" value="T2SS_GspF/T4SS_PilC_CS"/>
</dbReference>
<keyword evidence="4" id="KW-1003">Cell membrane</keyword>
<name>A0A0G1UY68_9BACT</name>
<keyword evidence="7 10" id="KW-1133">Transmembrane helix</keyword>
<evidence type="ECO:0000256" key="2">
    <source>
        <dbReference type="ARBA" id="ARBA00005745"/>
    </source>
</evidence>
<dbReference type="FunFam" id="1.20.81.30:FF:000001">
    <property type="entry name" value="Type II secretion system protein F"/>
    <property type="match status" value="2"/>
</dbReference>